<dbReference type="EMBL" id="LN719426">
    <property type="protein sequence ID" value="CEP07701.1"/>
    <property type="molecule type" value="Genomic_DNA"/>
</dbReference>
<name>A0A0B7MP91_9FUNG</name>
<keyword evidence="2" id="KW-1185">Reference proteome</keyword>
<protein>
    <submittedName>
        <fullName evidence="1">Uncharacterized protein</fullName>
    </submittedName>
</protein>
<reference evidence="1 2" key="1">
    <citation type="submission" date="2014-09" db="EMBL/GenBank/DDBJ databases">
        <authorList>
            <person name="Ellenberger Sabrina"/>
        </authorList>
    </citation>
    <scope>NUCLEOTIDE SEQUENCE [LARGE SCALE GENOMIC DNA]</scope>
    <source>
        <strain evidence="1 2">CBS 412.66</strain>
    </source>
</reference>
<evidence type="ECO:0000313" key="2">
    <source>
        <dbReference type="Proteomes" id="UP000054107"/>
    </source>
</evidence>
<accession>A0A0B7MP91</accession>
<evidence type="ECO:0000313" key="1">
    <source>
        <dbReference type="EMBL" id="CEP07701.1"/>
    </source>
</evidence>
<gene>
    <name evidence="1" type="primary">PARPA_01009.1 scaffold 1359</name>
</gene>
<dbReference type="AlphaFoldDB" id="A0A0B7MP91"/>
<dbReference type="Proteomes" id="UP000054107">
    <property type="component" value="Unassembled WGS sequence"/>
</dbReference>
<dbReference type="OrthoDB" id="2288356at2759"/>
<proteinExistence type="predicted"/>
<sequence>MVDLQDSKLASKLVAFPNNFIRESFGRVVIPKLGGLGRDLPFLLTRLAKQLLAMSKKYAVRWIYKPHVEYSSEAARTDEDQQQNTRKRQRLHPEIWTQAKMANLKKSKKQGCLAKLKVIVYKADPTNVVLITEKEHNHIIGSLGDLQYLPLSDDAKALIETRLREGYRKRETRFANQQS</sequence>
<organism evidence="1 2">
    <name type="scientific">Parasitella parasitica</name>
    <dbReference type="NCBI Taxonomy" id="35722"/>
    <lineage>
        <taxon>Eukaryota</taxon>
        <taxon>Fungi</taxon>
        <taxon>Fungi incertae sedis</taxon>
        <taxon>Mucoromycota</taxon>
        <taxon>Mucoromycotina</taxon>
        <taxon>Mucoromycetes</taxon>
        <taxon>Mucorales</taxon>
        <taxon>Mucorineae</taxon>
        <taxon>Mucoraceae</taxon>
        <taxon>Parasitella</taxon>
    </lineage>
</organism>